<name>A0AA45WIZ0_9BACL</name>
<reference evidence="1" key="1">
    <citation type="submission" date="2017-05" db="EMBL/GenBank/DDBJ databases">
        <authorList>
            <person name="Varghese N."/>
            <person name="Submissions S."/>
        </authorList>
    </citation>
    <scope>NUCLEOTIDE SEQUENCE</scope>
    <source>
        <strain evidence="1">DSM 45262</strain>
    </source>
</reference>
<evidence type="ECO:0000313" key="2">
    <source>
        <dbReference type="Proteomes" id="UP001157946"/>
    </source>
</evidence>
<protein>
    <submittedName>
        <fullName evidence="1">Uncharacterized protein</fullName>
    </submittedName>
</protein>
<dbReference type="Proteomes" id="UP001157946">
    <property type="component" value="Unassembled WGS sequence"/>
</dbReference>
<gene>
    <name evidence="1" type="ORF">SAMN06265361_101262</name>
</gene>
<sequence length="63" mass="7497">MKSGLLRRNLYFRYLWFAQSGSFLGDWFNQVAITQTALSIWADWELGRYMRLTGWGFCWGPIL</sequence>
<dbReference type="AlphaFoldDB" id="A0AA45WIZ0"/>
<proteinExistence type="predicted"/>
<accession>A0AA45WIZ0</accession>
<dbReference type="RefSeq" id="WP_102991650.1">
    <property type="nucleotide sequence ID" value="NZ_FXTU01000001.1"/>
</dbReference>
<keyword evidence="2" id="KW-1185">Reference proteome</keyword>
<evidence type="ECO:0000313" key="1">
    <source>
        <dbReference type="EMBL" id="SMP01534.1"/>
    </source>
</evidence>
<comment type="caution">
    <text evidence="1">The sequence shown here is derived from an EMBL/GenBank/DDBJ whole genome shotgun (WGS) entry which is preliminary data.</text>
</comment>
<dbReference type="EMBL" id="FXTU01000001">
    <property type="protein sequence ID" value="SMP01534.1"/>
    <property type="molecule type" value="Genomic_DNA"/>
</dbReference>
<organism evidence="1 2">
    <name type="scientific">Laceyella tengchongensis</name>
    <dbReference type="NCBI Taxonomy" id="574699"/>
    <lineage>
        <taxon>Bacteria</taxon>
        <taxon>Bacillati</taxon>
        <taxon>Bacillota</taxon>
        <taxon>Bacilli</taxon>
        <taxon>Bacillales</taxon>
        <taxon>Thermoactinomycetaceae</taxon>
        <taxon>Laceyella</taxon>
    </lineage>
</organism>